<organism evidence="1">
    <name type="scientific">marine sediment metagenome</name>
    <dbReference type="NCBI Taxonomy" id="412755"/>
    <lineage>
        <taxon>unclassified sequences</taxon>
        <taxon>metagenomes</taxon>
        <taxon>ecological metagenomes</taxon>
    </lineage>
</organism>
<dbReference type="EMBL" id="LAZR01023950">
    <property type="protein sequence ID" value="KKL76766.1"/>
    <property type="molecule type" value="Genomic_DNA"/>
</dbReference>
<name>A0A0F9FEC8_9ZZZZ</name>
<dbReference type="AlphaFoldDB" id="A0A0F9FEC8"/>
<proteinExistence type="predicted"/>
<feature type="non-terminal residue" evidence="1">
    <location>
        <position position="1"/>
    </location>
</feature>
<protein>
    <submittedName>
        <fullName evidence="1">Uncharacterized protein</fullName>
    </submittedName>
</protein>
<accession>A0A0F9FEC8</accession>
<comment type="caution">
    <text evidence="1">The sequence shown here is derived from an EMBL/GenBank/DDBJ whole genome shotgun (WGS) entry which is preliminary data.</text>
</comment>
<evidence type="ECO:0000313" key="1">
    <source>
        <dbReference type="EMBL" id="KKL76766.1"/>
    </source>
</evidence>
<gene>
    <name evidence="1" type="ORF">LCGC14_2041670</name>
</gene>
<reference evidence="1" key="1">
    <citation type="journal article" date="2015" name="Nature">
        <title>Complex archaea that bridge the gap between prokaryotes and eukaryotes.</title>
        <authorList>
            <person name="Spang A."/>
            <person name="Saw J.H."/>
            <person name="Jorgensen S.L."/>
            <person name="Zaremba-Niedzwiedzka K."/>
            <person name="Martijn J."/>
            <person name="Lind A.E."/>
            <person name="van Eijk R."/>
            <person name="Schleper C."/>
            <person name="Guy L."/>
            <person name="Ettema T.J."/>
        </authorList>
    </citation>
    <scope>NUCLEOTIDE SEQUENCE</scope>
</reference>
<sequence length="172" mass="17704">FESGGQLLDIAAIADGDPLVREGTDILGGGVRKIRETGGPTVLALGAVPDGQGLKRSGSSVVGGLSAPEFVSGEIGIAANGTLSTAHSLGAIPTLVHVILRCTTTEYGYSVGDEIYMNDVQGTAGSIGQTIASDATNIVIVTGTAINIMRKDTHVRGAITLASWRWVMRAWK</sequence>